<proteinExistence type="predicted"/>
<sequence length="120" mass="14029">MLTSSYPFLTPTEISDDFGAFWRYLEQAPEMTIEIDYQPILVSTCPSLPEAIRKLNCYFYQILSLERSIRKEARLLSTDKNTSVSHRFSLTPVDQQHKPSVDRHHPPDIDRHSISDIDRY</sequence>
<reference evidence="3" key="1">
    <citation type="submission" date="2019-12" db="EMBL/GenBank/DDBJ databases">
        <title>Genome sequencing and annotation of Brassica cretica.</title>
        <authorList>
            <person name="Studholme D.J."/>
            <person name="Sarris P."/>
        </authorList>
    </citation>
    <scope>NUCLEOTIDE SEQUENCE</scope>
    <source>
        <strain evidence="3">PFS-109/04</strain>
        <tissue evidence="3">Leaf</tissue>
    </source>
</reference>
<feature type="compositionally biased region" description="Polar residues" evidence="1">
    <location>
        <begin position="79"/>
        <end position="94"/>
    </location>
</feature>
<organism evidence="3 4">
    <name type="scientific">Brassica cretica</name>
    <name type="common">Mustard</name>
    <dbReference type="NCBI Taxonomy" id="69181"/>
    <lineage>
        <taxon>Eukaryota</taxon>
        <taxon>Viridiplantae</taxon>
        <taxon>Streptophyta</taxon>
        <taxon>Embryophyta</taxon>
        <taxon>Tracheophyta</taxon>
        <taxon>Spermatophyta</taxon>
        <taxon>Magnoliopsida</taxon>
        <taxon>eudicotyledons</taxon>
        <taxon>Gunneridae</taxon>
        <taxon>Pentapetalae</taxon>
        <taxon>rosids</taxon>
        <taxon>malvids</taxon>
        <taxon>Brassicales</taxon>
        <taxon>Brassicaceae</taxon>
        <taxon>Brassiceae</taxon>
        <taxon>Brassica</taxon>
    </lineage>
</organism>
<name>A0A8S9MXR1_BRACR</name>
<dbReference type="Proteomes" id="UP000712281">
    <property type="component" value="Unassembled WGS sequence"/>
</dbReference>
<evidence type="ECO:0000313" key="4">
    <source>
        <dbReference type="Proteomes" id="UP000712600"/>
    </source>
</evidence>
<evidence type="ECO:0000313" key="2">
    <source>
        <dbReference type="EMBL" id="KAF2550226.1"/>
    </source>
</evidence>
<accession>A0A8S9MXR1</accession>
<dbReference type="Proteomes" id="UP000712600">
    <property type="component" value="Unassembled WGS sequence"/>
</dbReference>
<evidence type="ECO:0000256" key="1">
    <source>
        <dbReference type="SAM" id="MobiDB-lite"/>
    </source>
</evidence>
<reference evidence="2" key="2">
    <citation type="submission" date="2019-12" db="EMBL/GenBank/DDBJ databases">
        <title>Genome sequencing and annotation of Brassica cretica.</title>
        <authorList>
            <person name="Studholme D.J."/>
            <person name="Sarris P.F."/>
        </authorList>
    </citation>
    <scope>NUCLEOTIDE SEQUENCE</scope>
    <source>
        <strain evidence="2">PFS-001/15</strain>
        <tissue evidence="2">Leaf</tissue>
    </source>
</reference>
<comment type="caution">
    <text evidence="3">The sequence shown here is derived from an EMBL/GenBank/DDBJ whole genome shotgun (WGS) entry which is preliminary data.</text>
</comment>
<protein>
    <submittedName>
        <fullName evidence="3">Uncharacterized protein</fullName>
    </submittedName>
</protein>
<dbReference type="EMBL" id="QGKX02002183">
    <property type="protein sequence ID" value="KAF3487683.1"/>
    <property type="molecule type" value="Genomic_DNA"/>
</dbReference>
<dbReference type="AlphaFoldDB" id="A0A8S9MXR1"/>
<evidence type="ECO:0000313" key="3">
    <source>
        <dbReference type="EMBL" id="KAF3487683.1"/>
    </source>
</evidence>
<dbReference type="EMBL" id="QGKW02001988">
    <property type="protein sequence ID" value="KAF2550226.1"/>
    <property type="molecule type" value="Genomic_DNA"/>
</dbReference>
<gene>
    <name evidence="2" type="ORF">F2Q68_00034440</name>
    <name evidence="3" type="ORF">F2Q69_00053228</name>
</gene>
<feature type="compositionally biased region" description="Basic and acidic residues" evidence="1">
    <location>
        <begin position="95"/>
        <end position="120"/>
    </location>
</feature>
<feature type="region of interest" description="Disordered" evidence="1">
    <location>
        <begin position="79"/>
        <end position="120"/>
    </location>
</feature>